<dbReference type="RefSeq" id="WP_345488317.1">
    <property type="nucleotide sequence ID" value="NZ_BAABHY010000001.1"/>
</dbReference>
<evidence type="ECO:0000259" key="2">
    <source>
        <dbReference type="Pfam" id="PF12528"/>
    </source>
</evidence>
<keyword evidence="1" id="KW-0472">Membrane</keyword>
<dbReference type="EMBL" id="BAABHY010000001">
    <property type="protein sequence ID" value="GAA5105398.1"/>
    <property type="molecule type" value="Genomic_DNA"/>
</dbReference>
<dbReference type="Pfam" id="PF12528">
    <property type="entry name" value="T2SSppdC"/>
    <property type="match status" value="1"/>
</dbReference>
<evidence type="ECO:0000313" key="3">
    <source>
        <dbReference type="EMBL" id="GAA5105398.1"/>
    </source>
</evidence>
<name>A0ABP9N234_9GAMM</name>
<protein>
    <recommendedName>
        <fullName evidence="2">Prepilin peptidase dependent protein C-like C-terminal domain-containing protein</fullName>
    </recommendedName>
</protein>
<organism evidence="3 4">
    <name type="scientific">Orbus sasakiae</name>
    <dbReference type="NCBI Taxonomy" id="1078475"/>
    <lineage>
        <taxon>Bacteria</taxon>
        <taxon>Pseudomonadati</taxon>
        <taxon>Pseudomonadota</taxon>
        <taxon>Gammaproteobacteria</taxon>
        <taxon>Orbales</taxon>
        <taxon>Orbaceae</taxon>
        <taxon>Orbus</taxon>
    </lineage>
</organism>
<reference evidence="4" key="1">
    <citation type="journal article" date="2019" name="Int. J. Syst. Evol. Microbiol.">
        <title>The Global Catalogue of Microorganisms (GCM) 10K type strain sequencing project: providing services to taxonomists for standard genome sequencing and annotation.</title>
        <authorList>
            <consortium name="The Broad Institute Genomics Platform"/>
            <consortium name="The Broad Institute Genome Sequencing Center for Infectious Disease"/>
            <person name="Wu L."/>
            <person name="Ma J."/>
        </authorList>
    </citation>
    <scope>NUCLEOTIDE SEQUENCE [LARGE SCALE GENOMIC DNA]</scope>
    <source>
        <strain evidence="4">JCM 18050</strain>
    </source>
</reference>
<keyword evidence="1" id="KW-0812">Transmembrane</keyword>
<comment type="caution">
    <text evidence="3">The sequence shown here is derived from an EMBL/GenBank/DDBJ whole genome shotgun (WGS) entry which is preliminary data.</text>
</comment>
<keyword evidence="1" id="KW-1133">Transmembrane helix</keyword>
<proteinExistence type="predicted"/>
<feature type="domain" description="Prepilin peptidase dependent protein C-like C-terminal" evidence="2">
    <location>
        <begin position="34"/>
        <end position="107"/>
    </location>
</feature>
<dbReference type="Proteomes" id="UP001500171">
    <property type="component" value="Unassembled WGS sequence"/>
</dbReference>
<dbReference type="InterPro" id="IPR022204">
    <property type="entry name" value="PpdC-like_C"/>
</dbReference>
<dbReference type="Pfam" id="PF07963">
    <property type="entry name" value="N_methyl"/>
    <property type="match status" value="1"/>
</dbReference>
<gene>
    <name evidence="3" type="ORF">GCM10023211_04150</name>
</gene>
<feature type="transmembrane region" description="Helical" evidence="1">
    <location>
        <begin position="9"/>
        <end position="29"/>
    </location>
</feature>
<evidence type="ECO:0000313" key="4">
    <source>
        <dbReference type="Proteomes" id="UP001500171"/>
    </source>
</evidence>
<accession>A0ABP9N234</accession>
<keyword evidence="4" id="KW-1185">Reference proteome</keyword>
<sequence length="108" mass="12481">MNNHKQNGIALFEVLITIVILSISLLSLVKLQTVLVTHLERTTQQLNAQHLAFQILEIYPQFLPEMVPTGWQYQIHTTQAEQNCMIIKVIVQPPLGKQVTQERWFCKT</sequence>
<dbReference type="InterPro" id="IPR012902">
    <property type="entry name" value="N_methyl_site"/>
</dbReference>
<evidence type="ECO:0000256" key="1">
    <source>
        <dbReference type="SAM" id="Phobius"/>
    </source>
</evidence>